<feature type="domain" description="PKD-like" evidence="4">
    <location>
        <begin position="502"/>
        <end position="577"/>
    </location>
</feature>
<feature type="region of interest" description="Disordered" evidence="1">
    <location>
        <begin position="164"/>
        <end position="194"/>
    </location>
</feature>
<dbReference type="EMBL" id="JACJIQ010000014">
    <property type="protein sequence ID" value="MBA9078564.1"/>
    <property type="molecule type" value="Genomic_DNA"/>
</dbReference>
<name>A0A839GFY0_9BACT</name>
<feature type="domain" description="PKD-like" evidence="4">
    <location>
        <begin position="402"/>
        <end position="478"/>
    </location>
</feature>
<reference evidence="5 6" key="1">
    <citation type="submission" date="2020-08" db="EMBL/GenBank/DDBJ databases">
        <title>Genomic Encyclopedia of Type Strains, Phase IV (KMG-IV): sequencing the most valuable type-strain genomes for metagenomic binning, comparative biology and taxonomic classification.</title>
        <authorList>
            <person name="Goeker M."/>
        </authorList>
    </citation>
    <scope>NUCLEOTIDE SEQUENCE [LARGE SCALE GENOMIC DNA]</scope>
    <source>
        <strain evidence="5 6">DSM 29854</strain>
    </source>
</reference>
<feature type="compositionally biased region" description="Low complexity" evidence="1">
    <location>
        <begin position="180"/>
        <end position="192"/>
    </location>
</feature>
<evidence type="ECO:0000313" key="6">
    <source>
        <dbReference type="Proteomes" id="UP000563094"/>
    </source>
</evidence>
<accession>A0A839GFY0</accession>
<dbReference type="Gene3D" id="2.60.40.10">
    <property type="entry name" value="Immunoglobulins"/>
    <property type="match status" value="1"/>
</dbReference>
<dbReference type="AlphaFoldDB" id="A0A839GFY0"/>
<dbReference type="Pfam" id="PF18962">
    <property type="entry name" value="Por_Secre_tail"/>
    <property type="match status" value="1"/>
</dbReference>
<evidence type="ECO:0000256" key="2">
    <source>
        <dbReference type="SAM" id="SignalP"/>
    </source>
</evidence>
<evidence type="ECO:0000256" key="1">
    <source>
        <dbReference type="SAM" id="MobiDB-lite"/>
    </source>
</evidence>
<dbReference type="Pfam" id="PF19408">
    <property type="entry name" value="PKD_6"/>
    <property type="match status" value="4"/>
</dbReference>
<keyword evidence="2" id="KW-0732">Signal</keyword>
<feature type="domain" description="PKD-like" evidence="4">
    <location>
        <begin position="198"/>
        <end position="280"/>
    </location>
</feature>
<dbReference type="InterPro" id="IPR013783">
    <property type="entry name" value="Ig-like_fold"/>
</dbReference>
<dbReference type="Proteomes" id="UP000563094">
    <property type="component" value="Unassembled WGS sequence"/>
</dbReference>
<gene>
    <name evidence="5" type="ORF">FHS90_003294</name>
</gene>
<organism evidence="5 6">
    <name type="scientific">Rufibacter quisquiliarum</name>
    <dbReference type="NCBI Taxonomy" id="1549639"/>
    <lineage>
        <taxon>Bacteria</taxon>
        <taxon>Pseudomonadati</taxon>
        <taxon>Bacteroidota</taxon>
        <taxon>Cytophagia</taxon>
        <taxon>Cytophagales</taxon>
        <taxon>Hymenobacteraceae</taxon>
        <taxon>Rufibacter</taxon>
    </lineage>
</organism>
<dbReference type="InterPro" id="IPR045829">
    <property type="entry name" value="PKD_6"/>
</dbReference>
<feature type="compositionally biased region" description="Gly residues" evidence="1">
    <location>
        <begin position="164"/>
        <end position="179"/>
    </location>
</feature>
<feature type="domain" description="Secretion system C-terminal sorting" evidence="3">
    <location>
        <begin position="700"/>
        <end position="774"/>
    </location>
</feature>
<evidence type="ECO:0000313" key="5">
    <source>
        <dbReference type="EMBL" id="MBA9078564.1"/>
    </source>
</evidence>
<sequence>MKKLILSWGCTLLLILLGLAQQAQAQCTSSNQCFDFTFLGAENLENDYVRLSFRIKTNCSNDLSYAAFELPNGAGVTSNAVSYASEKYNYKVENGTNNPFYSIKFEGVGINGYKNGATDVFTFDVSAFEFSTMRTLRVAAKASTTVGMVTFDLAKCGVLTGGDGSTGGNTDGNNGGGKGKNNAGKGNDNNGGVKCNTSQPSDILGPANPCPGDVVTYCIKADSKYTSYVWDVPRAHAGNAPSGWEIISGQGTNCVTVRVGMKPGTMKVKVNHADCGTKVRTKPVHPGKKMEVVITGPAQFCQGDVLKFEADVEKVKANGNGNGNAGNKKSFDYDWSVPAGWEIVSGQGTDLLIVKAGNTTGEVSVSVSSNQKKNNKICGAGYDAIPVTKKPNCSPCTKPDLQVNAPDEVCPSPTKNYTFSVKNPDAAGKIKYQFFLPDEFEVVSQAYGSVTVKVNAPVDTTLYVTVVAVNANNCGAEAVCLPVKVVECENTCPTGAPQVTLVAPDTVCNLSDDTYRFEVANVQEGVTYEFQLPEGFIPVDEGNGYVEVVAIFEEDQLGQPLTVRVIATSECGTTTREATVVVADCGAGTPLPVSLTRFEGVSRNGAVELVWTTATEINNDRFEIERSANGKDFVKVGEVKGSGNTSVIIDYAFTDRSAAKGTAYYRLRQVDLDGTTEYSKVISVNNAGGAEVNGAAKVSVFPNPVTNGNVNIRFAELPKGTVNVRLVDLSGRVLHTGAMNADGTLNLTGLGLSQGIYMISITADGVTETQRLVVR</sequence>
<dbReference type="NCBIfam" id="TIGR04183">
    <property type="entry name" value="Por_Secre_tail"/>
    <property type="match status" value="1"/>
</dbReference>
<protein>
    <recommendedName>
        <fullName evidence="7">Secretion system C-terminal sorting domain-containing protein</fullName>
    </recommendedName>
</protein>
<comment type="caution">
    <text evidence="5">The sequence shown here is derived from an EMBL/GenBank/DDBJ whole genome shotgun (WGS) entry which is preliminary data.</text>
</comment>
<dbReference type="InterPro" id="IPR026444">
    <property type="entry name" value="Secre_tail"/>
</dbReference>
<keyword evidence="6" id="KW-1185">Reference proteome</keyword>
<evidence type="ECO:0000259" key="3">
    <source>
        <dbReference type="Pfam" id="PF18962"/>
    </source>
</evidence>
<proteinExistence type="predicted"/>
<evidence type="ECO:0000259" key="4">
    <source>
        <dbReference type="Pfam" id="PF19408"/>
    </source>
</evidence>
<feature type="signal peptide" evidence="2">
    <location>
        <begin position="1"/>
        <end position="25"/>
    </location>
</feature>
<feature type="chain" id="PRO_5032697098" description="Secretion system C-terminal sorting domain-containing protein" evidence="2">
    <location>
        <begin position="26"/>
        <end position="775"/>
    </location>
</feature>
<feature type="domain" description="PKD-like" evidence="4">
    <location>
        <begin position="331"/>
        <end position="369"/>
    </location>
</feature>
<evidence type="ECO:0008006" key="7">
    <source>
        <dbReference type="Google" id="ProtNLM"/>
    </source>
</evidence>